<dbReference type="SMART" id="SM00256">
    <property type="entry name" value="FBOX"/>
    <property type="match status" value="1"/>
</dbReference>
<dbReference type="SUPFAM" id="SSF81383">
    <property type="entry name" value="F-box domain"/>
    <property type="match status" value="1"/>
</dbReference>
<dbReference type="Pfam" id="PF00646">
    <property type="entry name" value="F-box"/>
    <property type="match status" value="1"/>
</dbReference>
<dbReference type="PANTHER" id="PTHR31672:SF13">
    <property type="entry name" value="F-BOX PROTEIN CPR30-LIKE"/>
    <property type="match status" value="1"/>
</dbReference>
<name>A0AA36A1M5_LACSI</name>
<feature type="domain" description="F-box" evidence="2">
    <location>
        <begin position="33"/>
        <end position="79"/>
    </location>
</feature>
<feature type="region of interest" description="Disordered" evidence="1">
    <location>
        <begin position="1"/>
        <end position="35"/>
    </location>
</feature>
<dbReference type="InterPro" id="IPR036047">
    <property type="entry name" value="F-box-like_dom_sf"/>
</dbReference>
<reference evidence="3" key="1">
    <citation type="submission" date="2023-04" db="EMBL/GenBank/DDBJ databases">
        <authorList>
            <person name="Vijverberg K."/>
            <person name="Xiong W."/>
            <person name="Schranz E."/>
        </authorList>
    </citation>
    <scope>NUCLEOTIDE SEQUENCE</scope>
</reference>
<dbReference type="InterPro" id="IPR050796">
    <property type="entry name" value="SCF_F-box_component"/>
</dbReference>
<accession>A0AA36A1M5</accession>
<dbReference type="NCBIfam" id="TIGR01640">
    <property type="entry name" value="F_box_assoc_1"/>
    <property type="match status" value="1"/>
</dbReference>
<dbReference type="Gene3D" id="1.20.1280.50">
    <property type="match status" value="1"/>
</dbReference>
<sequence length="392" mass="44331">MDTTFMVSQSPESSRQLLRTPLSSPDSNMSETELPNPYLPDEIVKEILSRIPVKSLLQFRCVSKHWKELITGTHFIKSHLKNALSSSTQHRILLPTSPLMSLNYNNINESLQLDSPFPNPKTSIKILGSCNGLVCLIDGTRDIIIYNPSTRRHFKPFQSPQQALHCSNRIEFVYGFGCGSKNPNDMKVIRFPRFARDSGYNKFKVRDKHSSSWRTGSVSSRYDFIDTVGTFLNGVLHWLAYGSGNGDDYRLVASFDLSEETFLEISLPPQDSSLPCYVLGVLQGCLCAICDDIGYTDVEIWLMKEYGVVNSWSKLVKIPLNMGIQNISYMMPLGSLNEDEIVLEIDLQSFVIYDVKKKVFRCPMSGHDLKLFGDAMVYVESMLSPQVLCVLY</sequence>
<dbReference type="InterPro" id="IPR017451">
    <property type="entry name" value="F-box-assoc_interact_dom"/>
</dbReference>
<dbReference type="InterPro" id="IPR011043">
    <property type="entry name" value="Gal_Oxase/kelch_b-propeller"/>
</dbReference>
<dbReference type="AlphaFoldDB" id="A0AA36A1M5"/>
<dbReference type="InterPro" id="IPR006527">
    <property type="entry name" value="F-box-assoc_dom_typ1"/>
</dbReference>
<evidence type="ECO:0000259" key="2">
    <source>
        <dbReference type="PROSITE" id="PS50181"/>
    </source>
</evidence>
<dbReference type="PROSITE" id="PS50181">
    <property type="entry name" value="FBOX"/>
    <property type="match status" value="1"/>
</dbReference>
<evidence type="ECO:0000313" key="4">
    <source>
        <dbReference type="Proteomes" id="UP001177003"/>
    </source>
</evidence>
<protein>
    <recommendedName>
        <fullName evidence="2">F-box domain-containing protein</fullName>
    </recommendedName>
</protein>
<feature type="compositionally biased region" description="Polar residues" evidence="1">
    <location>
        <begin position="1"/>
        <end position="33"/>
    </location>
</feature>
<keyword evidence="4" id="KW-1185">Reference proteome</keyword>
<evidence type="ECO:0000256" key="1">
    <source>
        <dbReference type="SAM" id="MobiDB-lite"/>
    </source>
</evidence>
<dbReference type="SUPFAM" id="SSF50965">
    <property type="entry name" value="Galactose oxidase, central domain"/>
    <property type="match status" value="1"/>
</dbReference>
<gene>
    <name evidence="3" type="ORF">LSALG_LOCUS41330</name>
</gene>
<proteinExistence type="predicted"/>
<dbReference type="InterPro" id="IPR001810">
    <property type="entry name" value="F-box_dom"/>
</dbReference>
<dbReference type="CDD" id="cd22157">
    <property type="entry name" value="F-box_AtFBW1-like"/>
    <property type="match status" value="1"/>
</dbReference>
<dbReference type="PANTHER" id="PTHR31672">
    <property type="entry name" value="BNACNNG10540D PROTEIN"/>
    <property type="match status" value="1"/>
</dbReference>
<dbReference type="EMBL" id="OX465085">
    <property type="protein sequence ID" value="CAI9302865.1"/>
    <property type="molecule type" value="Genomic_DNA"/>
</dbReference>
<organism evidence="3 4">
    <name type="scientific">Lactuca saligna</name>
    <name type="common">Willowleaf lettuce</name>
    <dbReference type="NCBI Taxonomy" id="75948"/>
    <lineage>
        <taxon>Eukaryota</taxon>
        <taxon>Viridiplantae</taxon>
        <taxon>Streptophyta</taxon>
        <taxon>Embryophyta</taxon>
        <taxon>Tracheophyta</taxon>
        <taxon>Spermatophyta</taxon>
        <taxon>Magnoliopsida</taxon>
        <taxon>eudicotyledons</taxon>
        <taxon>Gunneridae</taxon>
        <taxon>Pentapetalae</taxon>
        <taxon>asterids</taxon>
        <taxon>campanulids</taxon>
        <taxon>Asterales</taxon>
        <taxon>Asteraceae</taxon>
        <taxon>Cichorioideae</taxon>
        <taxon>Cichorieae</taxon>
        <taxon>Lactucinae</taxon>
        <taxon>Lactuca</taxon>
    </lineage>
</organism>
<dbReference type="Pfam" id="PF07734">
    <property type="entry name" value="FBA_1"/>
    <property type="match status" value="1"/>
</dbReference>
<evidence type="ECO:0000313" key="3">
    <source>
        <dbReference type="EMBL" id="CAI9302865.1"/>
    </source>
</evidence>
<dbReference type="Proteomes" id="UP001177003">
    <property type="component" value="Chromosome 9"/>
</dbReference>